<evidence type="ECO:0000313" key="1">
    <source>
        <dbReference type="EMBL" id="KAK4584776.1"/>
    </source>
</evidence>
<dbReference type="AlphaFoldDB" id="A0AAN7F5L5"/>
<dbReference type="PANTHER" id="PTHR33710:SF71">
    <property type="entry name" value="ENDONUCLEASE_EXONUCLEASE_PHOSPHATASE DOMAIN-CONTAINING PROTEIN"/>
    <property type="match status" value="1"/>
</dbReference>
<sequence>MMSRNVRGLNDSWKCLVVRNLLREWNCDIVCLQETKLAGMDRQFVCSLWSYRRALEKLEVMGVGDGFIWACFGVYGPNDNNLRGQMWDELIGIQQLWDVPWCYIEDFNIIRFPSERLGGSQLTPAMENFSEFIKELNLIDLSLKGGSYTWIDRALVSHDWEDHHPDVIQWVLPRPISDHIPILMEAGRILRGQSPFRFENMWLKTNGFIERVHSWWNEYSFSSTPSFMLAKKLKALKGDIIQWNRNVFGNVGRQKKELLEVLKLLDAKEGEYGLSENLLSLEEVSWRHKSRMLWINKGDNNTKFFHKVANSQRRYNHISMLEVDGVIYENESEIADQLERRFENEEILRVVKELEGDKAPSPDGFSMAFYHHCWGVVEKDVLAVFEEFYQHNKFEKSLNTTFIALIPKKNSASNI</sequence>
<dbReference type="EMBL" id="JAXUIC010000006">
    <property type="protein sequence ID" value="KAK4584776.1"/>
    <property type="molecule type" value="Genomic_DNA"/>
</dbReference>
<name>A0AAN7F5L5_QUERU</name>
<protein>
    <recommendedName>
        <fullName evidence="3">Reverse transcriptase</fullName>
    </recommendedName>
</protein>
<comment type="caution">
    <text evidence="1">The sequence shown here is derived from an EMBL/GenBank/DDBJ whole genome shotgun (WGS) entry which is preliminary data.</text>
</comment>
<proteinExistence type="predicted"/>
<dbReference type="InterPro" id="IPR036691">
    <property type="entry name" value="Endo/exonu/phosph_ase_sf"/>
</dbReference>
<keyword evidence="2" id="KW-1185">Reference proteome</keyword>
<dbReference type="Gene3D" id="3.60.10.10">
    <property type="entry name" value="Endonuclease/exonuclease/phosphatase"/>
    <property type="match status" value="1"/>
</dbReference>
<dbReference type="PANTHER" id="PTHR33710">
    <property type="entry name" value="BNAC02G09200D PROTEIN"/>
    <property type="match status" value="1"/>
</dbReference>
<evidence type="ECO:0008006" key="3">
    <source>
        <dbReference type="Google" id="ProtNLM"/>
    </source>
</evidence>
<gene>
    <name evidence="1" type="ORF">RGQ29_022465</name>
</gene>
<evidence type="ECO:0000313" key="2">
    <source>
        <dbReference type="Proteomes" id="UP001324115"/>
    </source>
</evidence>
<reference evidence="1 2" key="1">
    <citation type="journal article" date="2023" name="G3 (Bethesda)">
        <title>A haplotype-resolved chromosome-scale genome for Quercus rubra L. provides insights into the genetics of adaptive traits for red oak species.</title>
        <authorList>
            <person name="Kapoor B."/>
            <person name="Jenkins J."/>
            <person name="Schmutz J."/>
            <person name="Zhebentyayeva T."/>
            <person name="Kuelheim C."/>
            <person name="Coggeshall M."/>
            <person name="Heim C."/>
            <person name="Lasky J.R."/>
            <person name="Leites L."/>
            <person name="Islam-Faridi N."/>
            <person name="Romero-Severson J."/>
            <person name="DeLeo V.L."/>
            <person name="Lucas S.M."/>
            <person name="Lazic D."/>
            <person name="Gailing O."/>
            <person name="Carlson J."/>
            <person name="Staton M."/>
        </authorList>
    </citation>
    <scope>NUCLEOTIDE SEQUENCE [LARGE SCALE GENOMIC DNA]</scope>
    <source>
        <strain evidence="1">Pseudo-F2</strain>
    </source>
</reference>
<organism evidence="1 2">
    <name type="scientific">Quercus rubra</name>
    <name type="common">Northern red oak</name>
    <name type="synonym">Quercus borealis</name>
    <dbReference type="NCBI Taxonomy" id="3512"/>
    <lineage>
        <taxon>Eukaryota</taxon>
        <taxon>Viridiplantae</taxon>
        <taxon>Streptophyta</taxon>
        <taxon>Embryophyta</taxon>
        <taxon>Tracheophyta</taxon>
        <taxon>Spermatophyta</taxon>
        <taxon>Magnoliopsida</taxon>
        <taxon>eudicotyledons</taxon>
        <taxon>Gunneridae</taxon>
        <taxon>Pentapetalae</taxon>
        <taxon>rosids</taxon>
        <taxon>fabids</taxon>
        <taxon>Fagales</taxon>
        <taxon>Fagaceae</taxon>
        <taxon>Quercus</taxon>
    </lineage>
</organism>
<accession>A0AAN7F5L5</accession>
<dbReference type="SUPFAM" id="SSF56219">
    <property type="entry name" value="DNase I-like"/>
    <property type="match status" value="1"/>
</dbReference>
<dbReference type="Proteomes" id="UP001324115">
    <property type="component" value="Unassembled WGS sequence"/>
</dbReference>